<accession>A0ABQ8HZ57</accession>
<gene>
    <name evidence="1" type="ORF">JRO89_XS06G0228000</name>
</gene>
<name>A0ABQ8HZ57_9ROSI</name>
<keyword evidence="2" id="KW-1185">Reference proteome</keyword>
<proteinExistence type="predicted"/>
<dbReference type="Proteomes" id="UP000827721">
    <property type="component" value="Unassembled WGS sequence"/>
</dbReference>
<protein>
    <submittedName>
        <fullName evidence="1">Uncharacterized protein</fullName>
    </submittedName>
</protein>
<organism evidence="1 2">
    <name type="scientific">Xanthoceras sorbifolium</name>
    <dbReference type="NCBI Taxonomy" id="99658"/>
    <lineage>
        <taxon>Eukaryota</taxon>
        <taxon>Viridiplantae</taxon>
        <taxon>Streptophyta</taxon>
        <taxon>Embryophyta</taxon>
        <taxon>Tracheophyta</taxon>
        <taxon>Spermatophyta</taxon>
        <taxon>Magnoliopsida</taxon>
        <taxon>eudicotyledons</taxon>
        <taxon>Gunneridae</taxon>
        <taxon>Pentapetalae</taxon>
        <taxon>rosids</taxon>
        <taxon>malvids</taxon>
        <taxon>Sapindales</taxon>
        <taxon>Sapindaceae</taxon>
        <taxon>Xanthoceroideae</taxon>
        <taxon>Xanthoceras</taxon>
    </lineage>
</organism>
<comment type="caution">
    <text evidence="1">The sequence shown here is derived from an EMBL/GenBank/DDBJ whole genome shotgun (WGS) entry which is preliminary data.</text>
</comment>
<evidence type="ECO:0000313" key="2">
    <source>
        <dbReference type="Proteomes" id="UP000827721"/>
    </source>
</evidence>
<evidence type="ECO:0000313" key="1">
    <source>
        <dbReference type="EMBL" id="KAH7569651.1"/>
    </source>
</evidence>
<reference evidence="1 2" key="1">
    <citation type="submission" date="2021-02" db="EMBL/GenBank/DDBJ databases">
        <title>Plant Genome Project.</title>
        <authorList>
            <person name="Zhang R.-G."/>
        </authorList>
    </citation>
    <scope>NUCLEOTIDE SEQUENCE [LARGE SCALE GENOMIC DNA]</scope>
    <source>
        <tissue evidence="1">Leaves</tissue>
    </source>
</reference>
<dbReference type="EMBL" id="JAFEMO010000006">
    <property type="protein sequence ID" value="KAH7569651.1"/>
    <property type="molecule type" value="Genomic_DNA"/>
</dbReference>
<sequence length="79" mass="8551">MEDGGVQQIEVSEDVRNEIDQETKRRYGVLYVAALKGDWDKAEAIYKDYPGDAVASLSDLGDNALHVAAGAGTLLLLKN</sequence>